<accession>A0A0A7S415</accession>
<dbReference type="NCBIfam" id="NF001220">
    <property type="entry name" value="PRK00194.1"/>
    <property type="match status" value="1"/>
</dbReference>
<gene>
    <name evidence="3" type="ORF">FPB0191_01766</name>
</gene>
<dbReference type="PANTHER" id="PTHR34875">
    <property type="entry name" value="UPF0237 PROTEIN MJ1558"/>
    <property type="match status" value="1"/>
</dbReference>
<proteinExistence type="inferred from homology"/>
<dbReference type="EMBL" id="CP009056">
    <property type="protein sequence ID" value="AJA45582.1"/>
    <property type="molecule type" value="Genomic_DNA"/>
</dbReference>
<dbReference type="HOGENOM" id="CLU_155669_0_1_6"/>
<dbReference type="KEGG" id="fpp:FPB0191_01766"/>
<dbReference type="SUPFAM" id="SSF55021">
    <property type="entry name" value="ACT-like"/>
    <property type="match status" value="1"/>
</dbReference>
<sequence length="89" mass="10212">MKTILTVIGKDQTGIIAGVSQQLYELNINILDVSQTIMGDFFTMIMLLDLSKVDRPFDEIKQILTETGDRLKVKVNLQREEIFDAMHRL</sequence>
<protein>
    <recommendedName>
        <fullName evidence="1">UPF0237 protein FPB0191_01766</fullName>
    </recommendedName>
</protein>
<dbReference type="PANTHER" id="PTHR34875:SF6">
    <property type="entry name" value="UPF0237 PROTEIN MJ1558"/>
    <property type="match status" value="1"/>
</dbReference>
<dbReference type="STRING" id="1267021.FPB0191_01766"/>
<dbReference type="InterPro" id="IPR022986">
    <property type="entry name" value="UPF0237_ACT"/>
</dbReference>
<dbReference type="AlphaFoldDB" id="A0A0A7S415"/>
<dbReference type="HAMAP" id="MF_01054">
    <property type="entry name" value="UPF0237"/>
    <property type="match status" value="1"/>
</dbReference>
<dbReference type="Pfam" id="PF13740">
    <property type="entry name" value="ACT_6"/>
    <property type="match status" value="1"/>
</dbReference>
<reference evidence="3 4" key="1">
    <citation type="journal article" date="2014" name="Appl. Environ. Microbiol.">
        <title>Gut symbionts from distinct hosts exhibit genotoxic activity via divergent colibactin biosynthetic pathways.</title>
        <authorList>
            <person name="Engel P."/>
            <person name="Vizcaino M.I."/>
            <person name="Crawford J.M."/>
        </authorList>
    </citation>
    <scope>NUCLEOTIDE SEQUENCE [LARGE SCALE GENOMIC DNA]</scope>
    <source>
        <strain evidence="3 4">PEB0191</strain>
    </source>
</reference>
<dbReference type="PROSITE" id="PS51671">
    <property type="entry name" value="ACT"/>
    <property type="match status" value="1"/>
</dbReference>
<organism evidence="3 4">
    <name type="scientific">Frischella perrara</name>
    <dbReference type="NCBI Taxonomy" id="1267021"/>
    <lineage>
        <taxon>Bacteria</taxon>
        <taxon>Pseudomonadati</taxon>
        <taxon>Pseudomonadota</taxon>
        <taxon>Gammaproteobacteria</taxon>
        <taxon>Orbales</taxon>
        <taxon>Orbaceae</taxon>
        <taxon>Frischella</taxon>
    </lineage>
</organism>
<feature type="domain" description="ACT" evidence="2">
    <location>
        <begin position="4"/>
        <end position="78"/>
    </location>
</feature>
<evidence type="ECO:0000313" key="4">
    <source>
        <dbReference type="Proteomes" id="UP000030901"/>
    </source>
</evidence>
<dbReference type="CDD" id="cd04872">
    <property type="entry name" value="ACT_1ZPV"/>
    <property type="match status" value="1"/>
</dbReference>
<name>A0A0A7S415_FRIPE</name>
<dbReference type="InterPro" id="IPR045865">
    <property type="entry name" value="ACT-like_dom_sf"/>
</dbReference>
<dbReference type="InterPro" id="IPR050990">
    <property type="entry name" value="UPF0237/GcvR_regulator"/>
</dbReference>
<comment type="similarity">
    <text evidence="1">Belongs to the UPF0237 family.</text>
</comment>
<dbReference type="OrthoDB" id="9803078at2"/>
<evidence type="ECO:0000256" key="1">
    <source>
        <dbReference type="HAMAP-Rule" id="MF_01054"/>
    </source>
</evidence>
<dbReference type="Proteomes" id="UP000030901">
    <property type="component" value="Chromosome"/>
</dbReference>
<dbReference type="InterPro" id="IPR002912">
    <property type="entry name" value="ACT_dom"/>
</dbReference>
<dbReference type="RefSeq" id="WP_039105390.1">
    <property type="nucleotide sequence ID" value="NZ_CAMLJH010000014.1"/>
</dbReference>
<dbReference type="Gene3D" id="3.30.70.260">
    <property type="match status" value="1"/>
</dbReference>
<evidence type="ECO:0000259" key="2">
    <source>
        <dbReference type="PROSITE" id="PS51671"/>
    </source>
</evidence>
<evidence type="ECO:0000313" key="3">
    <source>
        <dbReference type="EMBL" id="AJA45582.1"/>
    </source>
</evidence>
<keyword evidence="4" id="KW-1185">Reference proteome</keyword>